<dbReference type="Pfam" id="PF06421">
    <property type="entry name" value="LepA_C"/>
    <property type="match status" value="1"/>
</dbReference>
<dbReference type="eggNOG" id="COG0481">
    <property type="taxonomic scope" value="Bacteria"/>
</dbReference>
<feature type="transmembrane region" description="Helical" evidence="1">
    <location>
        <begin position="482"/>
        <end position="503"/>
    </location>
</feature>
<keyword evidence="1" id="KW-0472">Membrane</keyword>
<keyword evidence="1" id="KW-0812">Transmembrane</keyword>
<dbReference type="HOGENOM" id="CLU_417810_0_0_10"/>
<evidence type="ECO:0000256" key="1">
    <source>
        <dbReference type="SAM" id="Phobius"/>
    </source>
</evidence>
<evidence type="ECO:0000313" key="4">
    <source>
        <dbReference type="Proteomes" id="UP000006085"/>
    </source>
</evidence>
<dbReference type="EMBL" id="AGYA01000006">
    <property type="protein sequence ID" value="EKB59440.1"/>
    <property type="molecule type" value="Genomic_DNA"/>
</dbReference>
<keyword evidence="4" id="KW-1185">Reference proteome</keyword>
<name>K1LR23_9FLAO</name>
<dbReference type="Proteomes" id="UP000006085">
    <property type="component" value="Unassembled WGS sequence"/>
</dbReference>
<sequence>MSQNITDNDFPTQRIIEAIRDINTKIAEILSNPDVGFESISALSVEVENIIALLFDSVLEGEFVRNLEIKNDIQEIKNSLFSSEELENRLQGIDNQSVIHFLSVVREKIYLIENLLEEYIRFINNFGFLINQDKDYIFSISQNRRSIIGNEEEYNLFLVNLDLCVNDVQLHEHYKSASNIERLKSYIHTGGYLTQQKEKMLRKANFLLFKWYKRAEVDNKDISSIIDGEEKENYEEQVISYGERWKNMVEYINNHYFERRERELKRSFKQIKDEELGKYSCQDIHFYIKYYKDVEKRLDKLDEIIKIIELKQKDNVYDVILQYAINNRFSLFLKTCSNKDRIYEEYQKIKGDYKNYFPQYKFIDKIVYIINNNLQKENISLEEIKELESFINEKLAPEYEKYKANMEWSSQHSNFIYRVDYNECMIDNTFIYSSFVLPAPNKDAHDKYEILNSSYQALKTQIEPLKKVSSLLLEVNKNRVQVIELMGIFLAVIAFVMSSVSGFQFVEDIWSAILFLLVFSTGLISFLLVLLLITRHNENIFKKHWGLILIFYLGILGSICYIGSNKISNTDNIKNDATNKKNIEKQKEGKKKMKQIGRVEVPQSAFMAVLKLND</sequence>
<dbReference type="RefSeq" id="WP_002661915.1">
    <property type="nucleotide sequence ID" value="NZ_JH932293.1"/>
</dbReference>
<evidence type="ECO:0000313" key="3">
    <source>
        <dbReference type="EMBL" id="EKB59440.1"/>
    </source>
</evidence>
<evidence type="ECO:0000259" key="2">
    <source>
        <dbReference type="Pfam" id="PF06421"/>
    </source>
</evidence>
<feature type="transmembrane region" description="Helical" evidence="1">
    <location>
        <begin position="509"/>
        <end position="533"/>
    </location>
</feature>
<dbReference type="STRING" id="883096.HMPREF9699_00376"/>
<organism evidence="3 4">
    <name type="scientific">Bergeyella zoohelcum ATCC 43767</name>
    <dbReference type="NCBI Taxonomy" id="883096"/>
    <lineage>
        <taxon>Bacteria</taxon>
        <taxon>Pseudomonadati</taxon>
        <taxon>Bacteroidota</taxon>
        <taxon>Flavobacteriia</taxon>
        <taxon>Flavobacteriales</taxon>
        <taxon>Weeksellaceae</taxon>
        <taxon>Bergeyella</taxon>
    </lineage>
</organism>
<comment type="caution">
    <text evidence="3">The sequence shown here is derived from an EMBL/GenBank/DDBJ whole genome shotgun (WGS) entry which is preliminary data.</text>
</comment>
<dbReference type="InterPro" id="IPR013842">
    <property type="entry name" value="LepA_CTD"/>
</dbReference>
<feature type="domain" description="GTP-binding protein LepA C-terminal" evidence="2">
    <location>
        <begin position="579"/>
        <end position="611"/>
    </location>
</feature>
<proteinExistence type="predicted"/>
<keyword evidence="1" id="KW-1133">Transmembrane helix</keyword>
<protein>
    <recommendedName>
        <fullName evidence="2">GTP-binding protein LepA C-terminal domain-containing protein</fullName>
    </recommendedName>
</protein>
<feature type="transmembrane region" description="Helical" evidence="1">
    <location>
        <begin position="545"/>
        <end position="564"/>
    </location>
</feature>
<accession>K1LR23</accession>
<reference evidence="3 4" key="1">
    <citation type="submission" date="2012-07" db="EMBL/GenBank/DDBJ databases">
        <title>The Genome Sequence of Bergeyella zoohelcum ATCC 43767.</title>
        <authorList>
            <consortium name="The Broad Institute Genome Sequencing Platform"/>
            <person name="Earl A."/>
            <person name="Ward D."/>
            <person name="Feldgarden M."/>
            <person name="Gevers D."/>
            <person name="Huys G."/>
            <person name="Walker B."/>
            <person name="Young S.K."/>
            <person name="Zeng Q."/>
            <person name="Gargeya S."/>
            <person name="Fitzgerald M."/>
            <person name="Haas B."/>
            <person name="Abouelleil A."/>
            <person name="Alvarado L."/>
            <person name="Arachchi H.M."/>
            <person name="Berlin A.M."/>
            <person name="Chapman S.B."/>
            <person name="Goldberg J."/>
            <person name="Griggs A."/>
            <person name="Gujja S."/>
            <person name="Hansen M."/>
            <person name="Howarth C."/>
            <person name="Imamovic A."/>
            <person name="Larimer J."/>
            <person name="McCowen C."/>
            <person name="Montmayeur A."/>
            <person name="Murphy C."/>
            <person name="Neiman D."/>
            <person name="Pearson M."/>
            <person name="Priest M."/>
            <person name="Roberts A."/>
            <person name="Saif S."/>
            <person name="Shea T."/>
            <person name="Sisk P."/>
            <person name="Sykes S."/>
            <person name="Wortman J."/>
            <person name="Nusbaum C."/>
            <person name="Birren B."/>
        </authorList>
    </citation>
    <scope>NUCLEOTIDE SEQUENCE [LARGE SCALE GENOMIC DNA]</scope>
    <source>
        <strain evidence="3 4">ATCC 43767</strain>
    </source>
</reference>
<dbReference type="PATRIC" id="fig|883096.3.peg.382"/>
<dbReference type="AlphaFoldDB" id="K1LR23"/>
<gene>
    <name evidence="3" type="ORF">HMPREF9699_00376</name>
</gene>